<feature type="transmembrane region" description="Helical" evidence="13">
    <location>
        <begin position="43"/>
        <end position="63"/>
    </location>
</feature>
<gene>
    <name evidence="16" type="primary">LOC115020486</name>
</gene>
<dbReference type="GO" id="GO:0000064">
    <property type="term" value="F:L-ornithine transmembrane transporter activity"/>
    <property type="evidence" value="ECO:0007669"/>
    <property type="project" value="TreeGrafter"/>
</dbReference>
<feature type="transmembrane region" description="Helical" evidence="13">
    <location>
        <begin position="504"/>
        <end position="524"/>
    </location>
</feature>
<evidence type="ECO:0000313" key="15">
    <source>
        <dbReference type="Proteomes" id="UP000504630"/>
    </source>
</evidence>
<feature type="transmembrane region" description="Helical" evidence="13">
    <location>
        <begin position="347"/>
        <end position="373"/>
    </location>
</feature>
<feature type="transmembrane region" description="Helical" evidence="13">
    <location>
        <begin position="563"/>
        <end position="581"/>
    </location>
</feature>
<dbReference type="GO" id="GO:0005886">
    <property type="term" value="C:plasma membrane"/>
    <property type="evidence" value="ECO:0007669"/>
    <property type="project" value="UniProtKB-SubCell"/>
</dbReference>
<dbReference type="Pfam" id="PF13520">
    <property type="entry name" value="AA_permease_2"/>
    <property type="match status" value="1"/>
</dbReference>
<evidence type="ECO:0000256" key="9">
    <source>
        <dbReference type="ARBA" id="ARBA00023180"/>
    </source>
</evidence>
<evidence type="ECO:0000256" key="12">
    <source>
        <dbReference type="ARBA" id="ARBA00034450"/>
    </source>
</evidence>
<feature type="transmembrane region" description="Helical" evidence="13">
    <location>
        <begin position="75"/>
        <end position="96"/>
    </location>
</feature>
<evidence type="ECO:0000256" key="6">
    <source>
        <dbReference type="ARBA" id="ARBA00022970"/>
    </source>
</evidence>
<evidence type="ECO:0000256" key="3">
    <source>
        <dbReference type="ARBA" id="ARBA00022448"/>
    </source>
</evidence>
<feature type="transmembrane region" description="Helical" evidence="13">
    <location>
        <begin position="394"/>
        <end position="414"/>
    </location>
</feature>
<evidence type="ECO:0000256" key="5">
    <source>
        <dbReference type="ARBA" id="ARBA00022692"/>
    </source>
</evidence>
<dbReference type="GeneID" id="115020486"/>
<feature type="transmembrane region" description="Helical" evidence="13">
    <location>
        <begin position="536"/>
        <end position="557"/>
    </location>
</feature>
<dbReference type="GO" id="GO:0061459">
    <property type="term" value="F:L-arginine transmembrane transporter activity"/>
    <property type="evidence" value="ECO:0007669"/>
    <property type="project" value="UniProtKB-ARBA"/>
</dbReference>
<evidence type="ECO:0000256" key="8">
    <source>
        <dbReference type="ARBA" id="ARBA00023136"/>
    </source>
</evidence>
<comment type="catalytic activity">
    <reaction evidence="11">
        <text>L-arginine(in) = L-arginine(out)</text>
        <dbReference type="Rhea" id="RHEA:32143"/>
        <dbReference type="ChEBI" id="CHEBI:32682"/>
    </reaction>
</comment>
<comment type="catalytic activity">
    <reaction evidence="12">
        <text>L-ornithine(in) = L-ornithine(out)</text>
        <dbReference type="Rhea" id="RHEA:71199"/>
        <dbReference type="ChEBI" id="CHEBI:46911"/>
    </reaction>
</comment>
<reference evidence="16" key="1">
    <citation type="submission" date="2025-08" db="UniProtKB">
        <authorList>
            <consortium name="RefSeq"/>
        </authorList>
    </citation>
    <scope>IDENTIFICATION</scope>
</reference>
<feature type="transmembrane region" description="Helical" evidence="13">
    <location>
        <begin position="171"/>
        <end position="189"/>
    </location>
</feature>
<keyword evidence="5 13" id="KW-0812">Transmembrane</keyword>
<name>A0A6J2R6P9_COTGO</name>
<evidence type="ECO:0000259" key="14">
    <source>
        <dbReference type="Pfam" id="PF13906"/>
    </source>
</evidence>
<dbReference type="Proteomes" id="UP000504630">
    <property type="component" value="Chromosome 15"/>
</dbReference>
<evidence type="ECO:0000256" key="13">
    <source>
        <dbReference type="SAM" id="Phobius"/>
    </source>
</evidence>
<sequence length="611" mass="66278">MAGRAADIRNSWAKVLRFIQSLNRKKPLEPEGEESNFCRCLTILDLVGLGVGSTLGAGVYVLSGEVAREVAGPSIIISFLVAALASVFAGLCYAEFGARVPKTGSAYLYSYVTVGEVWAFVTGWNLLLSYVIGTSSVAKAWTGTFDGLIDNVIADTLGKHTPMDSLGLAPYPDFFAAGLIMLLAGILAYGVKESVVLNIVFTAVNVTILIFIIISGFIKGDINNWRISQETILNATRHMENLAVTQNETVDFGNGGFFSFGFDGTVTGVATCFYAFVGFDCIATAGEEVQNPQKAIPLGIMASLLICFLAYFGVSAAVTLMMPYYLLDSHSPLPVAFKHVGWEPAKYVVAVGSLCALSTSLLGVMFPMPRVLFAMARDGLLFKPLRYMSSRKSPIVATMSSGAVAAVMVLLFNLKALVDMSSIGTIFAYTLVAVCILILRYQEDPGFGYRLEAFTLMGLLIPPSRPTNRTSKNVNMVTIIILFLVIVLSVLLSKAVHSLRRRELWSVLLVSVLVLILVLAVVIIWRQPQSTTKAAFMVPCLPVIPVLSVFINTYLMVQLGGETWISYAVWMAVGLIIYFGYGVHHSVQKQRLQEARTQININIVRVNGVAA</sequence>
<dbReference type="InterPro" id="IPR002293">
    <property type="entry name" value="AA/rel_permease1"/>
</dbReference>
<dbReference type="GO" id="GO:0015189">
    <property type="term" value="F:L-lysine transmembrane transporter activity"/>
    <property type="evidence" value="ECO:0007669"/>
    <property type="project" value="TreeGrafter"/>
</dbReference>
<feature type="transmembrane region" description="Helical" evidence="13">
    <location>
        <begin position="108"/>
        <end position="132"/>
    </location>
</feature>
<keyword evidence="6" id="KW-0029">Amino-acid transport</keyword>
<keyword evidence="4" id="KW-1003">Cell membrane</keyword>
<evidence type="ECO:0000256" key="7">
    <source>
        <dbReference type="ARBA" id="ARBA00022989"/>
    </source>
</evidence>
<comment type="subcellular location">
    <subcellularLocation>
        <location evidence="1">Cell membrane</location>
        <topology evidence="1">Multi-pass membrane protein</topology>
    </subcellularLocation>
</comment>
<evidence type="ECO:0000313" key="16">
    <source>
        <dbReference type="RefSeq" id="XP_029306418.1"/>
    </source>
</evidence>
<comment type="similarity">
    <text evidence="2">Belongs to the amino acid-polyamine-organocation (APC) superfamily. Cationic amino acid transporter (CAT) (TC 2.A.3.3) family.</text>
</comment>
<evidence type="ECO:0000256" key="2">
    <source>
        <dbReference type="ARBA" id="ARBA00008572"/>
    </source>
</evidence>
<feature type="transmembrane region" description="Helical" evidence="13">
    <location>
        <begin position="266"/>
        <end position="286"/>
    </location>
</feature>
<dbReference type="PANTHER" id="PTHR43243:SF19">
    <property type="entry name" value="CATIONIC AMINO ACID TRANSPORTER C-TERMINAL DOMAIN-CONTAINING PROTEIN"/>
    <property type="match status" value="1"/>
</dbReference>
<dbReference type="RefSeq" id="XP_029306418.1">
    <property type="nucleotide sequence ID" value="XM_029450558.1"/>
</dbReference>
<feature type="transmembrane region" description="Helical" evidence="13">
    <location>
        <begin position="298"/>
        <end position="327"/>
    </location>
</feature>
<organism evidence="15 16">
    <name type="scientific">Cottoperca gobio</name>
    <name type="common">Frogmouth</name>
    <name type="synonym">Aphritis gobio</name>
    <dbReference type="NCBI Taxonomy" id="56716"/>
    <lineage>
        <taxon>Eukaryota</taxon>
        <taxon>Metazoa</taxon>
        <taxon>Chordata</taxon>
        <taxon>Craniata</taxon>
        <taxon>Vertebrata</taxon>
        <taxon>Euteleostomi</taxon>
        <taxon>Actinopterygii</taxon>
        <taxon>Neopterygii</taxon>
        <taxon>Teleostei</taxon>
        <taxon>Neoteleostei</taxon>
        <taxon>Acanthomorphata</taxon>
        <taxon>Eupercaria</taxon>
        <taxon>Perciformes</taxon>
        <taxon>Notothenioidei</taxon>
        <taxon>Bovichtidae</taxon>
        <taxon>Cottoperca</taxon>
    </lineage>
</organism>
<comment type="catalytic activity">
    <reaction evidence="10">
        <text>L-lysine(in) = L-lysine(out)</text>
        <dbReference type="Rhea" id="RHEA:70935"/>
        <dbReference type="ChEBI" id="CHEBI:32551"/>
    </reaction>
</comment>
<dbReference type="Pfam" id="PF13906">
    <property type="entry name" value="AA_permease_C"/>
    <property type="match status" value="1"/>
</dbReference>
<evidence type="ECO:0000256" key="10">
    <source>
        <dbReference type="ARBA" id="ARBA00034422"/>
    </source>
</evidence>
<dbReference type="PIRSF" id="PIRSF006060">
    <property type="entry name" value="AA_transporter"/>
    <property type="match status" value="1"/>
</dbReference>
<dbReference type="FunFam" id="1.20.1740.10:FF:000024">
    <property type="entry name" value="High affinity cationic amino acid transporter 1"/>
    <property type="match status" value="1"/>
</dbReference>
<feature type="domain" description="Cationic amino acid transporter C-terminal" evidence="14">
    <location>
        <begin position="536"/>
        <end position="586"/>
    </location>
</feature>
<dbReference type="AlphaFoldDB" id="A0A6J2R6P9"/>
<keyword evidence="7 13" id="KW-1133">Transmembrane helix</keyword>
<feature type="transmembrane region" description="Helical" evidence="13">
    <location>
        <begin position="420"/>
        <end position="441"/>
    </location>
</feature>
<keyword evidence="3" id="KW-0813">Transport</keyword>
<keyword evidence="9" id="KW-0325">Glycoprotein</keyword>
<evidence type="ECO:0000256" key="11">
    <source>
        <dbReference type="ARBA" id="ARBA00034423"/>
    </source>
</evidence>
<evidence type="ECO:0000256" key="4">
    <source>
        <dbReference type="ARBA" id="ARBA00022475"/>
    </source>
</evidence>
<accession>A0A6J2R6P9</accession>
<evidence type="ECO:0000256" key="1">
    <source>
        <dbReference type="ARBA" id="ARBA00004651"/>
    </source>
</evidence>
<feature type="transmembrane region" description="Helical" evidence="13">
    <location>
        <begin position="196"/>
        <end position="218"/>
    </location>
</feature>
<feature type="transmembrane region" description="Helical" evidence="13">
    <location>
        <begin position="474"/>
        <end position="492"/>
    </location>
</feature>
<dbReference type="FunFam" id="1.20.1740.10:FF:000009">
    <property type="entry name" value="Low affinity cationic amino acid transporter 2"/>
    <property type="match status" value="1"/>
</dbReference>
<dbReference type="GO" id="GO:0097638">
    <property type="term" value="P:L-arginine import across plasma membrane"/>
    <property type="evidence" value="ECO:0007669"/>
    <property type="project" value="TreeGrafter"/>
</dbReference>
<proteinExistence type="inferred from homology"/>
<dbReference type="PANTHER" id="PTHR43243">
    <property type="entry name" value="INNER MEMBRANE TRANSPORTER YGJI-RELATED"/>
    <property type="match status" value="1"/>
</dbReference>
<dbReference type="InterPro" id="IPR029485">
    <property type="entry name" value="CAT_C"/>
</dbReference>
<keyword evidence="8 13" id="KW-0472">Membrane</keyword>
<dbReference type="Gene3D" id="1.20.1740.10">
    <property type="entry name" value="Amino acid/polyamine transporter I"/>
    <property type="match status" value="1"/>
</dbReference>
<keyword evidence="15" id="KW-1185">Reference proteome</keyword>
<protein>
    <submittedName>
        <fullName evidence="16">Cationic amino acid transporter 2-like isoform X3</fullName>
    </submittedName>
</protein>